<proteinExistence type="predicted"/>
<sequence length="643" mass="72715">MPVPAIPPEIVEEILEQLTWGRTAHRDLLACSLVSRTFNVLSRADSIWKPITRRPVYVELSNEEDQRDMELAFPLERRDKPTIWESLLAWPKIIEIAYRHFDALLAEPTNKILHVLALVELGDQNLAFLIDSLALQKVEELKEKFPADWMARRYWARQVRGVSSRREAVEIWKRIGDGWEGSEAFYEGIFAFGALYGKQELDAADWPLEYIGPHFRDAVQDTLEGEVPLCHLGHFMEKGSFCGTLNLDPAGEVISNILLDGHPPKPDELFVEGVIDMLCKSAETSAAAGLGDDEDEEKTNAAQMVLAALLCASNTRYTDSRLVLYPVQVPHVTFLAAAFKSEDGRSLQAEDIVYLSFAPAGHAHHDMIEKIYFEDASDLFRRNVDLARFLRPTSTRDLIHSFASDVTQAFIVQHEASNSNQWFSDSATGRYGASFAALLVPRSNRVIGMYQNHFDIDYHIDTIAYGVDVAHPWDAEWIRQEVFSRLNPNAHAATLLPHLERWDCAKEEDAIPEITRSRTARGPAPKFRIGDIVRLEDGEKGVIIAWDSSSFFGVAASGQISEANAEKRKASFFYTLLNLEGALINVLDRDVEDELEPYTATQAELNAFESCYDLGKYCKRLDKTEERRRFVIADDHAKLYPNH</sequence>
<evidence type="ECO:0000313" key="2">
    <source>
        <dbReference type="EMBL" id="ORY88640.1"/>
    </source>
</evidence>
<comment type="caution">
    <text evidence="2">The sequence shown here is derived from an EMBL/GenBank/DDBJ whole genome shotgun (WGS) entry which is preliminary data.</text>
</comment>
<dbReference type="SUPFAM" id="SSF81383">
    <property type="entry name" value="F-box domain"/>
    <property type="match status" value="1"/>
</dbReference>
<dbReference type="Pfam" id="PF12937">
    <property type="entry name" value="F-box-like"/>
    <property type="match status" value="1"/>
</dbReference>
<reference evidence="2 3" key="1">
    <citation type="submission" date="2016-07" db="EMBL/GenBank/DDBJ databases">
        <title>Pervasive Adenine N6-methylation of Active Genes in Fungi.</title>
        <authorList>
            <consortium name="DOE Joint Genome Institute"/>
            <person name="Mondo S.J."/>
            <person name="Dannebaum R.O."/>
            <person name="Kuo R.C."/>
            <person name="Labutti K."/>
            <person name="Haridas S."/>
            <person name="Kuo A."/>
            <person name="Salamov A."/>
            <person name="Ahrendt S.R."/>
            <person name="Lipzen A."/>
            <person name="Sullivan W."/>
            <person name="Andreopoulos W.B."/>
            <person name="Clum A."/>
            <person name="Lindquist E."/>
            <person name="Daum C."/>
            <person name="Ramamoorthy G.K."/>
            <person name="Gryganskyi A."/>
            <person name="Culley D."/>
            <person name="Magnuson J.K."/>
            <person name="James T.Y."/>
            <person name="O'Malley M.A."/>
            <person name="Stajich J.E."/>
            <person name="Spatafora J.W."/>
            <person name="Visel A."/>
            <person name="Grigoriev I.V."/>
        </authorList>
    </citation>
    <scope>NUCLEOTIDE SEQUENCE [LARGE SCALE GENOMIC DNA]</scope>
    <source>
        <strain evidence="2 3">62-1032</strain>
    </source>
</reference>
<dbReference type="SMART" id="SM00256">
    <property type="entry name" value="FBOX"/>
    <property type="match status" value="1"/>
</dbReference>
<dbReference type="Proteomes" id="UP000193467">
    <property type="component" value="Unassembled WGS sequence"/>
</dbReference>
<dbReference type="EMBL" id="MCGR01000009">
    <property type="protein sequence ID" value="ORY88640.1"/>
    <property type="molecule type" value="Genomic_DNA"/>
</dbReference>
<dbReference type="AlphaFoldDB" id="A0A1Y2G148"/>
<evidence type="ECO:0000259" key="1">
    <source>
        <dbReference type="PROSITE" id="PS50181"/>
    </source>
</evidence>
<protein>
    <recommendedName>
        <fullName evidence="1">F-box domain-containing protein</fullName>
    </recommendedName>
</protein>
<name>A0A1Y2G148_9BASI</name>
<dbReference type="InterPro" id="IPR001810">
    <property type="entry name" value="F-box_dom"/>
</dbReference>
<dbReference type="PROSITE" id="PS50181">
    <property type="entry name" value="FBOX"/>
    <property type="match status" value="1"/>
</dbReference>
<dbReference type="InterPro" id="IPR036047">
    <property type="entry name" value="F-box-like_dom_sf"/>
</dbReference>
<dbReference type="Gene3D" id="1.20.1280.50">
    <property type="match status" value="1"/>
</dbReference>
<evidence type="ECO:0000313" key="3">
    <source>
        <dbReference type="Proteomes" id="UP000193467"/>
    </source>
</evidence>
<keyword evidence="3" id="KW-1185">Reference proteome</keyword>
<gene>
    <name evidence="2" type="ORF">BCR35DRAFT_329881</name>
</gene>
<accession>A0A1Y2G148</accession>
<dbReference type="InParanoid" id="A0A1Y2G148"/>
<feature type="domain" description="F-box" evidence="1">
    <location>
        <begin position="1"/>
        <end position="51"/>
    </location>
</feature>
<dbReference type="CDD" id="cd09917">
    <property type="entry name" value="F-box_SF"/>
    <property type="match status" value="1"/>
</dbReference>
<organism evidence="2 3">
    <name type="scientific">Leucosporidium creatinivorum</name>
    <dbReference type="NCBI Taxonomy" id="106004"/>
    <lineage>
        <taxon>Eukaryota</taxon>
        <taxon>Fungi</taxon>
        <taxon>Dikarya</taxon>
        <taxon>Basidiomycota</taxon>
        <taxon>Pucciniomycotina</taxon>
        <taxon>Microbotryomycetes</taxon>
        <taxon>Leucosporidiales</taxon>
        <taxon>Leucosporidium</taxon>
    </lineage>
</organism>